<name>A0ABP0CQ59_9PEZI</name>
<feature type="region of interest" description="Disordered" evidence="1">
    <location>
        <begin position="1"/>
        <end position="26"/>
    </location>
</feature>
<keyword evidence="4" id="KW-1185">Reference proteome</keyword>
<reference evidence="3 4" key="1">
    <citation type="submission" date="2024-01" db="EMBL/GenBank/DDBJ databases">
        <authorList>
            <person name="Allen C."/>
            <person name="Tagirdzhanova G."/>
        </authorList>
    </citation>
    <scope>NUCLEOTIDE SEQUENCE [LARGE SCALE GENOMIC DNA]</scope>
</reference>
<dbReference type="EMBL" id="CAWUHB010000075">
    <property type="protein sequence ID" value="CAK7233506.1"/>
    <property type="molecule type" value="Genomic_DNA"/>
</dbReference>
<feature type="region of interest" description="Disordered" evidence="1">
    <location>
        <begin position="344"/>
        <end position="372"/>
    </location>
</feature>
<evidence type="ECO:0000313" key="4">
    <source>
        <dbReference type="Proteomes" id="UP001642405"/>
    </source>
</evidence>
<evidence type="ECO:0000256" key="2">
    <source>
        <dbReference type="SAM" id="Phobius"/>
    </source>
</evidence>
<evidence type="ECO:0000313" key="3">
    <source>
        <dbReference type="EMBL" id="CAK7233506.1"/>
    </source>
</evidence>
<keyword evidence="2" id="KW-0812">Transmembrane</keyword>
<organism evidence="3 4">
    <name type="scientific">Sporothrix curviconia</name>
    <dbReference type="NCBI Taxonomy" id="1260050"/>
    <lineage>
        <taxon>Eukaryota</taxon>
        <taxon>Fungi</taxon>
        <taxon>Dikarya</taxon>
        <taxon>Ascomycota</taxon>
        <taxon>Pezizomycotina</taxon>
        <taxon>Sordariomycetes</taxon>
        <taxon>Sordariomycetidae</taxon>
        <taxon>Ophiostomatales</taxon>
        <taxon>Ophiostomataceae</taxon>
        <taxon>Sporothrix</taxon>
    </lineage>
</organism>
<dbReference type="Proteomes" id="UP001642405">
    <property type="component" value="Unassembled WGS sequence"/>
</dbReference>
<evidence type="ECO:0000256" key="1">
    <source>
        <dbReference type="SAM" id="MobiDB-lite"/>
    </source>
</evidence>
<feature type="region of interest" description="Disordered" evidence="1">
    <location>
        <begin position="481"/>
        <end position="500"/>
    </location>
</feature>
<feature type="transmembrane region" description="Helical" evidence="2">
    <location>
        <begin position="31"/>
        <end position="54"/>
    </location>
</feature>
<gene>
    <name evidence="3" type="ORF">SCUCBS95973_008617</name>
</gene>
<accession>A0ABP0CQ59</accession>
<feature type="compositionally biased region" description="Low complexity" evidence="1">
    <location>
        <begin position="488"/>
        <end position="500"/>
    </location>
</feature>
<feature type="region of interest" description="Disordered" evidence="1">
    <location>
        <begin position="117"/>
        <end position="152"/>
    </location>
</feature>
<keyword evidence="2" id="KW-1133">Transmembrane helix</keyword>
<protein>
    <submittedName>
        <fullName evidence="3">Uncharacterized protein</fullName>
    </submittedName>
</protein>
<feature type="compositionally biased region" description="Polar residues" evidence="1">
    <location>
        <begin position="135"/>
        <end position="146"/>
    </location>
</feature>
<feature type="compositionally biased region" description="Low complexity" evidence="1">
    <location>
        <begin position="12"/>
        <end position="21"/>
    </location>
</feature>
<feature type="region of interest" description="Disordered" evidence="1">
    <location>
        <begin position="505"/>
        <end position="559"/>
    </location>
</feature>
<sequence length="559" mass="58377">MSAASTAPLAVPTSSGPASTGSGNGSLTNRTAVVILSSVVSVVGVVAVAGLVGISPINDDEIEAWKGNRGQPEVGESETKRSEPFGVYAGDNNGLESPPLLSAGVLGAGAIVQRRGSPVHAHNYPSKAASLDSPGISSKGESNTGSRPLPLRKKAPSNVIIYRDPPPPCPVMPNCAASDGGYHLFPGMAMAPDTAPRAAAATGCLYQQLQEQPQQVVPLYRRSEEFSPRSVQAMSFGYPASRGMAGRFSFDQDREVLFPYAPLASLQSPSTALQHARAPNSRAGLTDETVPGDPSFLPPPKRLPSRLLKMPPALGSPSATAAAATASVAAGGAGAYVVPRRSSHSVSGSSHFSSPAGIPIGINSSGDESNSAGADLWHARTRSARSCSKISYAGSEVALNRSFGQLPPQRRLSTMQYQPMVQPLVSMPPMLPQQSPMSAFHQQLPAPPLPVSLRPRLGSNGNENASRRSRRGIYHEYLHHGKQPQEVSSSSTLASLSSSSSALPQMGTAIAAAESSDDSDGPLLGGRLPQRPRMPERPRAIHERSSSLERLERIGRAIG</sequence>
<feature type="region of interest" description="Disordered" evidence="1">
    <location>
        <begin position="65"/>
        <end position="89"/>
    </location>
</feature>
<keyword evidence="2" id="KW-0472">Membrane</keyword>
<proteinExistence type="predicted"/>
<feature type="compositionally biased region" description="Low complexity" evidence="1">
    <location>
        <begin position="344"/>
        <end position="354"/>
    </location>
</feature>
<feature type="compositionally biased region" description="Basic and acidic residues" evidence="1">
    <location>
        <begin position="533"/>
        <end position="559"/>
    </location>
</feature>
<feature type="region of interest" description="Disordered" evidence="1">
    <location>
        <begin position="271"/>
        <end position="301"/>
    </location>
</feature>
<feature type="compositionally biased region" description="Polar residues" evidence="1">
    <location>
        <begin position="362"/>
        <end position="372"/>
    </location>
</feature>
<comment type="caution">
    <text evidence="3">The sequence shown here is derived from an EMBL/GenBank/DDBJ whole genome shotgun (WGS) entry which is preliminary data.</text>
</comment>